<dbReference type="SMART" id="SM00343">
    <property type="entry name" value="ZnF_C2HC"/>
    <property type="match status" value="1"/>
</dbReference>
<reference evidence="9" key="1">
    <citation type="journal article" date="2022" name="Int. J. Mol. Sci.">
        <title>Draft Genome of Tanacetum Coccineum: Genomic Comparison of Closely Related Tanacetum-Family Plants.</title>
        <authorList>
            <person name="Yamashiro T."/>
            <person name="Shiraishi A."/>
            <person name="Nakayama K."/>
            <person name="Satake H."/>
        </authorList>
    </citation>
    <scope>NUCLEOTIDE SEQUENCE</scope>
</reference>
<evidence type="ECO:0000256" key="3">
    <source>
        <dbReference type="ARBA" id="ARBA00022722"/>
    </source>
</evidence>
<accession>A0ABQ5FEW7</accession>
<keyword evidence="6 9" id="KW-0695">RNA-directed DNA polymerase</keyword>
<evidence type="ECO:0000256" key="7">
    <source>
        <dbReference type="PROSITE-ProRule" id="PRU00047"/>
    </source>
</evidence>
<dbReference type="Proteomes" id="UP001151760">
    <property type="component" value="Unassembled WGS sequence"/>
</dbReference>
<dbReference type="SUPFAM" id="SSF56672">
    <property type="entry name" value="DNA/RNA polymerases"/>
    <property type="match status" value="1"/>
</dbReference>
<evidence type="ECO:0000259" key="8">
    <source>
        <dbReference type="PROSITE" id="PS50158"/>
    </source>
</evidence>
<organism evidence="9 10">
    <name type="scientific">Tanacetum coccineum</name>
    <dbReference type="NCBI Taxonomy" id="301880"/>
    <lineage>
        <taxon>Eukaryota</taxon>
        <taxon>Viridiplantae</taxon>
        <taxon>Streptophyta</taxon>
        <taxon>Embryophyta</taxon>
        <taxon>Tracheophyta</taxon>
        <taxon>Spermatophyta</taxon>
        <taxon>Magnoliopsida</taxon>
        <taxon>eudicotyledons</taxon>
        <taxon>Gunneridae</taxon>
        <taxon>Pentapetalae</taxon>
        <taxon>asterids</taxon>
        <taxon>campanulids</taxon>
        <taxon>Asterales</taxon>
        <taxon>Asteraceae</taxon>
        <taxon>Asteroideae</taxon>
        <taxon>Anthemideae</taxon>
        <taxon>Anthemidinae</taxon>
        <taxon>Tanacetum</taxon>
    </lineage>
</organism>
<dbReference type="InterPro" id="IPR001878">
    <property type="entry name" value="Znf_CCHC"/>
</dbReference>
<dbReference type="InterPro" id="IPR056924">
    <property type="entry name" value="SH3_Tf2-1"/>
</dbReference>
<keyword evidence="7" id="KW-0863">Zinc-finger</keyword>
<keyword evidence="1" id="KW-0808">Transferase</keyword>
<sequence length="600" mass="69527">MSCQPINFKGTEGAVRLIRCFERTESVFSRCNCTEDCKVKFATCTLTEEALSWWNSFAQPIGIEEAYKITWVEFKKLLIKKYCPQTEVQKIEDEFYHLTMKGNDLKTYVGHLTKNYKNKGPATRSNLLPVTVTCHACGEKGHYANQCRKTTNNNAQGRVYMLRDMNACQDPNIVTVMEKKSDEKRLEDITVDREFLDIFPKDLPSLPPVRQVEVQIDLILGATLVARAPYRLAPSKMQELATNIKSQQPSDASHQGLRAVLIQREKVIAYASQQLKPNEENYTTHDLELGAVHILDQKELNMRQPRWLELLAYYDCEICYHPGKANVVADALSQKERIKPLRVKSLVMTIHPKLPSKILKAQTEALKEENIKAENLRGMDKAFEIHPDGNRCIKNRSWLPLFGNLRDLIMHESYKSKYTIHPGSKKMYQDLKKLYWWPNMKAIIADYHASIKAAPFEALYGRKCRSLVCWAKVGDFQLIGLEIIHETTEKIAQIQQRLPFKILERIGLVAYKLELLEELSNVHNTFHISNLKKCLSDESLVIPMKEFQLYDKLNFVEEPVEIMDREVEQLKQSRIPIVKVRWNSKRGPEFTWEHEDQIRV</sequence>
<evidence type="ECO:0000256" key="1">
    <source>
        <dbReference type="ARBA" id="ARBA00022679"/>
    </source>
</evidence>
<name>A0ABQ5FEW7_9ASTR</name>
<dbReference type="PANTHER" id="PTHR46148">
    <property type="entry name" value="CHROMO DOMAIN-CONTAINING PROTEIN"/>
    <property type="match status" value="1"/>
</dbReference>
<evidence type="ECO:0000256" key="6">
    <source>
        <dbReference type="ARBA" id="ARBA00022918"/>
    </source>
</evidence>
<dbReference type="SUPFAM" id="SSF57756">
    <property type="entry name" value="Retrovirus zinc finger-like domains"/>
    <property type="match status" value="1"/>
</dbReference>
<reference evidence="9" key="2">
    <citation type="submission" date="2022-01" db="EMBL/GenBank/DDBJ databases">
        <authorList>
            <person name="Yamashiro T."/>
            <person name="Shiraishi A."/>
            <person name="Satake H."/>
            <person name="Nakayama K."/>
        </authorList>
    </citation>
    <scope>NUCLEOTIDE SEQUENCE</scope>
</reference>
<keyword evidence="2" id="KW-0548">Nucleotidyltransferase</keyword>
<proteinExistence type="predicted"/>
<evidence type="ECO:0000313" key="10">
    <source>
        <dbReference type="Proteomes" id="UP001151760"/>
    </source>
</evidence>
<keyword evidence="5" id="KW-0378">Hydrolase</keyword>
<dbReference type="InterPro" id="IPR005162">
    <property type="entry name" value="Retrotrans_gag_dom"/>
</dbReference>
<dbReference type="InterPro" id="IPR041373">
    <property type="entry name" value="RT_RNaseH"/>
</dbReference>
<keyword evidence="4" id="KW-0255">Endonuclease</keyword>
<dbReference type="PROSITE" id="PS50158">
    <property type="entry name" value="ZF_CCHC"/>
    <property type="match status" value="1"/>
</dbReference>
<gene>
    <name evidence="9" type="ORF">Tco_1005242</name>
</gene>
<feature type="domain" description="CCHC-type" evidence="8">
    <location>
        <begin position="134"/>
        <end position="149"/>
    </location>
</feature>
<keyword evidence="7" id="KW-0862">Zinc</keyword>
<keyword evidence="7" id="KW-0479">Metal-binding</keyword>
<dbReference type="Gene3D" id="4.10.60.10">
    <property type="entry name" value="Zinc finger, CCHC-type"/>
    <property type="match status" value="1"/>
</dbReference>
<dbReference type="Pfam" id="PF17921">
    <property type="entry name" value="Integrase_H2C2"/>
    <property type="match status" value="1"/>
</dbReference>
<dbReference type="GO" id="GO:0003964">
    <property type="term" value="F:RNA-directed DNA polymerase activity"/>
    <property type="evidence" value="ECO:0007669"/>
    <property type="project" value="UniProtKB-KW"/>
</dbReference>
<keyword evidence="3" id="KW-0540">Nuclease</keyword>
<dbReference type="Pfam" id="PF17917">
    <property type="entry name" value="RT_RNaseH"/>
    <property type="match status" value="1"/>
</dbReference>
<dbReference type="InterPro" id="IPR041588">
    <property type="entry name" value="Integrase_H2C2"/>
</dbReference>
<dbReference type="Pfam" id="PF00098">
    <property type="entry name" value="zf-CCHC"/>
    <property type="match status" value="1"/>
</dbReference>
<protein>
    <submittedName>
        <fullName evidence="9">Reverse transcriptase domain-containing protein</fullName>
    </submittedName>
</protein>
<dbReference type="InterPro" id="IPR036875">
    <property type="entry name" value="Znf_CCHC_sf"/>
</dbReference>
<evidence type="ECO:0000256" key="4">
    <source>
        <dbReference type="ARBA" id="ARBA00022759"/>
    </source>
</evidence>
<dbReference type="CDD" id="cd09274">
    <property type="entry name" value="RNase_HI_RT_Ty3"/>
    <property type="match status" value="1"/>
</dbReference>
<evidence type="ECO:0000313" key="9">
    <source>
        <dbReference type="EMBL" id="GJT61709.1"/>
    </source>
</evidence>
<evidence type="ECO:0000256" key="5">
    <source>
        <dbReference type="ARBA" id="ARBA00022801"/>
    </source>
</evidence>
<dbReference type="Pfam" id="PF24626">
    <property type="entry name" value="SH3_Tf2-1"/>
    <property type="match status" value="1"/>
</dbReference>
<dbReference type="PANTHER" id="PTHR46148:SF59">
    <property type="entry name" value="NUCLEOTIDYLTRANSFERASE, RIBONUCLEASE H"/>
    <property type="match status" value="1"/>
</dbReference>
<comment type="caution">
    <text evidence="9">The sequence shown here is derived from an EMBL/GenBank/DDBJ whole genome shotgun (WGS) entry which is preliminary data.</text>
</comment>
<dbReference type="Gene3D" id="1.10.340.70">
    <property type="match status" value="1"/>
</dbReference>
<evidence type="ECO:0000256" key="2">
    <source>
        <dbReference type="ARBA" id="ARBA00022695"/>
    </source>
</evidence>
<keyword evidence="10" id="KW-1185">Reference proteome</keyword>
<dbReference type="EMBL" id="BQNB010017312">
    <property type="protein sequence ID" value="GJT61709.1"/>
    <property type="molecule type" value="Genomic_DNA"/>
</dbReference>
<dbReference type="Pfam" id="PF03732">
    <property type="entry name" value="Retrotrans_gag"/>
    <property type="match status" value="1"/>
</dbReference>
<dbReference type="InterPro" id="IPR043502">
    <property type="entry name" value="DNA/RNA_pol_sf"/>
</dbReference>